<dbReference type="RefSeq" id="XP_015703220.1">
    <property type="nucleotide sequence ID" value="XM_015847196.1"/>
</dbReference>
<dbReference type="AlphaFoldDB" id="A0A0A2VLJ9"/>
<keyword evidence="2" id="KW-1185">Reference proteome</keyword>
<dbReference type="Proteomes" id="UP000002059">
    <property type="component" value="Partially assembled WGS sequence"/>
</dbReference>
<organism evidence="1 2">
    <name type="scientific">Paracoccidioides lutzii (strain ATCC MYA-826 / Pb01)</name>
    <name type="common">Paracoccidioides brasiliensis</name>
    <dbReference type="NCBI Taxonomy" id="502779"/>
    <lineage>
        <taxon>Eukaryota</taxon>
        <taxon>Fungi</taxon>
        <taxon>Dikarya</taxon>
        <taxon>Ascomycota</taxon>
        <taxon>Pezizomycotina</taxon>
        <taxon>Eurotiomycetes</taxon>
        <taxon>Eurotiomycetidae</taxon>
        <taxon>Onygenales</taxon>
        <taxon>Ajellomycetaceae</taxon>
        <taxon>Paracoccidioides</taxon>
    </lineage>
</organism>
<protein>
    <submittedName>
        <fullName evidence="1">Uncharacterized protein</fullName>
    </submittedName>
</protein>
<sequence>MAGQQEIENQRLLLRESTQLAKRCQLAICSTAILAKENKKLRVAVEKKKCKKKQTCAFLAQNEALTAERDIVRAQAIDQAISGG</sequence>
<accession>A0A0A2VLJ9</accession>
<reference evidence="1 2" key="1">
    <citation type="journal article" date="2011" name="PLoS Genet.">
        <title>Comparative genomic analysis of human fungal pathogens causing paracoccidioidomycosis.</title>
        <authorList>
            <person name="Desjardins C.A."/>
            <person name="Champion M.D."/>
            <person name="Holder J.W."/>
            <person name="Muszewska A."/>
            <person name="Goldberg J."/>
            <person name="Bailao A.M."/>
            <person name="Brigido M.M."/>
            <person name="Ferreira M.E."/>
            <person name="Garcia A.M."/>
            <person name="Grynberg M."/>
            <person name="Gujja S."/>
            <person name="Heiman D.I."/>
            <person name="Henn M.R."/>
            <person name="Kodira C.D."/>
            <person name="Leon-Narvaez H."/>
            <person name="Longo L.V."/>
            <person name="Ma L.J."/>
            <person name="Malavazi I."/>
            <person name="Matsuo A.L."/>
            <person name="Morais F.V."/>
            <person name="Pereira M."/>
            <person name="Rodriguez-Brito S."/>
            <person name="Sakthikumar S."/>
            <person name="Salem-Izacc S.M."/>
            <person name="Sykes S.M."/>
            <person name="Teixeira M.M."/>
            <person name="Vallejo M.C."/>
            <person name="Walter M.E."/>
            <person name="Yandava C."/>
            <person name="Young S."/>
            <person name="Zeng Q."/>
            <person name="Zucker J."/>
            <person name="Felipe M.S."/>
            <person name="Goldman G.H."/>
            <person name="Haas B.J."/>
            <person name="McEwen J.G."/>
            <person name="Nino-Vega G."/>
            <person name="Puccia R."/>
            <person name="San-Blas G."/>
            <person name="Soares C.M."/>
            <person name="Birren B.W."/>
            <person name="Cuomo C.A."/>
        </authorList>
    </citation>
    <scope>NUCLEOTIDE SEQUENCE [LARGE SCALE GENOMIC DNA]</scope>
    <source>
        <strain evidence="2">ATCC MYA-826 / Pb01</strain>
    </source>
</reference>
<proteinExistence type="predicted"/>
<dbReference type="HOGENOM" id="CLU_2528084_0_0_1"/>
<dbReference type="VEuPathDB" id="FungiDB:PAAG_11568"/>
<evidence type="ECO:0000313" key="2">
    <source>
        <dbReference type="Proteomes" id="UP000002059"/>
    </source>
</evidence>
<name>A0A0A2VLJ9_PARBA</name>
<dbReference type="KEGG" id="pbl:PAAG_11568"/>
<evidence type="ECO:0000313" key="1">
    <source>
        <dbReference type="EMBL" id="KGQ01719.1"/>
    </source>
</evidence>
<dbReference type="GeneID" id="26970522"/>
<dbReference type="OMA" id="CKKEQAH"/>
<gene>
    <name evidence="1" type="ORF">PAAG_11568</name>
</gene>
<dbReference type="EMBL" id="KN293997">
    <property type="protein sequence ID" value="KGQ01719.1"/>
    <property type="molecule type" value="Genomic_DNA"/>
</dbReference>